<accession>A0AC34F0L2</accession>
<reference evidence="2" key="1">
    <citation type="submission" date="2022-11" db="UniProtKB">
        <authorList>
            <consortium name="WormBaseParasite"/>
        </authorList>
    </citation>
    <scope>IDENTIFICATION</scope>
</reference>
<evidence type="ECO:0000313" key="1">
    <source>
        <dbReference type="Proteomes" id="UP000887579"/>
    </source>
</evidence>
<proteinExistence type="predicted"/>
<sequence length="125" mass="14340">MYKLLAYQVTLQQRHQIVENIKVLKILWPSILVFSIISPIGPAETLIQYVFTKTTGPIGMFFTTYNLTAIIMTGLIVYGNYKRTRIFPFAKTPKQEQLVVSPLGAGLPTHMSQDKYFKDLRNQWG</sequence>
<protein>
    <submittedName>
        <fullName evidence="2">Uncharacterized protein</fullName>
    </submittedName>
</protein>
<dbReference type="Proteomes" id="UP000887579">
    <property type="component" value="Unplaced"/>
</dbReference>
<organism evidence="1 2">
    <name type="scientific">Panagrolaimus sp. ES5</name>
    <dbReference type="NCBI Taxonomy" id="591445"/>
    <lineage>
        <taxon>Eukaryota</taxon>
        <taxon>Metazoa</taxon>
        <taxon>Ecdysozoa</taxon>
        <taxon>Nematoda</taxon>
        <taxon>Chromadorea</taxon>
        <taxon>Rhabditida</taxon>
        <taxon>Tylenchina</taxon>
        <taxon>Panagrolaimomorpha</taxon>
        <taxon>Panagrolaimoidea</taxon>
        <taxon>Panagrolaimidae</taxon>
        <taxon>Panagrolaimus</taxon>
    </lineage>
</organism>
<name>A0AC34F0L2_9BILA</name>
<evidence type="ECO:0000313" key="2">
    <source>
        <dbReference type="WBParaSite" id="ES5_v2.g10332.t1"/>
    </source>
</evidence>
<dbReference type="WBParaSite" id="ES5_v2.g10332.t1">
    <property type="protein sequence ID" value="ES5_v2.g10332.t1"/>
    <property type="gene ID" value="ES5_v2.g10332"/>
</dbReference>